<feature type="signal peptide" evidence="1">
    <location>
        <begin position="1"/>
        <end position="19"/>
    </location>
</feature>
<name>A0A1I5C300_9FLAO</name>
<accession>A0A1I5C300</accession>
<dbReference type="Proteomes" id="UP000198705">
    <property type="component" value="Unassembled WGS sequence"/>
</dbReference>
<sequence>MKLAVILYIICFSCSICLAQTGYPEPKKTETRLFYIQHSNNHNTYVYDVNLNGDKIDKLKPIDEYRIIYTENGIKKPLTGLQEKMAYGMTRVDTNPDVLTFQLAATNNLNLYLMQTEPDKYRIYVTVNKRKMYLDKLFVKLKDRFFGSGIQAEYVLFYGTDFNSGKSVTEKLDMN</sequence>
<dbReference type="STRING" id="649333.SAMN04487989_104172"/>
<evidence type="ECO:0000256" key="1">
    <source>
        <dbReference type="SAM" id="SignalP"/>
    </source>
</evidence>
<dbReference type="Pfam" id="PF16117">
    <property type="entry name" value="DUF4833"/>
    <property type="match status" value="1"/>
</dbReference>
<dbReference type="InterPro" id="IPR032269">
    <property type="entry name" value="DUF4833"/>
</dbReference>
<gene>
    <name evidence="3" type="ORF">SAMN04487989_104172</name>
</gene>
<dbReference type="OrthoDB" id="9785831at2"/>
<evidence type="ECO:0000313" key="4">
    <source>
        <dbReference type="Proteomes" id="UP000198705"/>
    </source>
</evidence>
<keyword evidence="1" id="KW-0732">Signal</keyword>
<feature type="chain" id="PRO_5011521737" description="DUF4833 domain-containing protein" evidence="1">
    <location>
        <begin position="20"/>
        <end position="175"/>
    </location>
</feature>
<evidence type="ECO:0000259" key="2">
    <source>
        <dbReference type="Pfam" id="PF16117"/>
    </source>
</evidence>
<protein>
    <recommendedName>
        <fullName evidence="2">DUF4833 domain-containing protein</fullName>
    </recommendedName>
</protein>
<feature type="domain" description="DUF4833" evidence="2">
    <location>
        <begin position="34"/>
        <end position="171"/>
    </location>
</feature>
<dbReference type="AlphaFoldDB" id="A0A1I5C300"/>
<dbReference type="RefSeq" id="WP_092208494.1">
    <property type="nucleotide sequence ID" value="NZ_FOVN01000004.1"/>
</dbReference>
<keyword evidence="4" id="KW-1185">Reference proteome</keyword>
<proteinExistence type="predicted"/>
<evidence type="ECO:0000313" key="3">
    <source>
        <dbReference type="EMBL" id="SFN81403.1"/>
    </source>
</evidence>
<organism evidence="3 4">
    <name type="scientific">Bizionia echini</name>
    <dbReference type="NCBI Taxonomy" id="649333"/>
    <lineage>
        <taxon>Bacteria</taxon>
        <taxon>Pseudomonadati</taxon>
        <taxon>Bacteroidota</taxon>
        <taxon>Flavobacteriia</taxon>
        <taxon>Flavobacteriales</taxon>
        <taxon>Flavobacteriaceae</taxon>
        <taxon>Bizionia</taxon>
    </lineage>
</organism>
<reference evidence="4" key="1">
    <citation type="submission" date="2016-10" db="EMBL/GenBank/DDBJ databases">
        <authorList>
            <person name="Varghese N."/>
            <person name="Submissions S."/>
        </authorList>
    </citation>
    <scope>NUCLEOTIDE SEQUENCE [LARGE SCALE GENOMIC DNA]</scope>
    <source>
        <strain evidence="4">DSM 23925</strain>
    </source>
</reference>
<dbReference type="EMBL" id="FOVN01000004">
    <property type="protein sequence ID" value="SFN81403.1"/>
    <property type="molecule type" value="Genomic_DNA"/>
</dbReference>